<feature type="transmembrane region" description="Helical" evidence="19">
    <location>
        <begin position="132"/>
        <end position="154"/>
    </location>
</feature>
<proteinExistence type="inferred from homology"/>
<evidence type="ECO:0000256" key="12">
    <source>
        <dbReference type="ARBA" id="ARBA00022989"/>
    </source>
</evidence>
<keyword evidence="9 19" id="KW-0808">Transferase</keyword>
<keyword evidence="11 19" id="KW-0460">Magnesium</keyword>
<evidence type="ECO:0000256" key="17">
    <source>
        <dbReference type="ARBA" id="ARBA00048623"/>
    </source>
</evidence>
<evidence type="ECO:0000256" key="19">
    <source>
        <dbReference type="HAMAP-Rule" id="MF_00719"/>
    </source>
</evidence>
<evidence type="ECO:0000313" key="21">
    <source>
        <dbReference type="Proteomes" id="UP000243650"/>
    </source>
</evidence>
<dbReference type="NCBIfam" id="TIGR00317">
    <property type="entry name" value="cobS"/>
    <property type="match status" value="1"/>
</dbReference>
<evidence type="ECO:0000256" key="2">
    <source>
        <dbReference type="ARBA" id="ARBA00004651"/>
    </source>
</evidence>
<feature type="transmembrane region" description="Helical" evidence="19">
    <location>
        <begin position="103"/>
        <end position="126"/>
    </location>
</feature>
<evidence type="ECO:0000256" key="4">
    <source>
        <dbReference type="ARBA" id="ARBA00010561"/>
    </source>
</evidence>
<evidence type="ECO:0000256" key="3">
    <source>
        <dbReference type="ARBA" id="ARBA00004663"/>
    </source>
</evidence>
<dbReference type="PANTHER" id="PTHR34148:SF1">
    <property type="entry name" value="ADENOSYLCOBINAMIDE-GDP RIBAZOLETRANSFERASE"/>
    <property type="match status" value="1"/>
</dbReference>
<evidence type="ECO:0000256" key="5">
    <source>
        <dbReference type="ARBA" id="ARBA00013200"/>
    </source>
</evidence>
<feature type="transmembrane region" description="Helical" evidence="19">
    <location>
        <begin position="34"/>
        <end position="53"/>
    </location>
</feature>
<comment type="caution">
    <text evidence="20">The sequence shown here is derived from an EMBL/GenBank/DDBJ whole genome shotgun (WGS) entry which is preliminary data.</text>
</comment>
<evidence type="ECO:0000256" key="6">
    <source>
        <dbReference type="ARBA" id="ARBA00015850"/>
    </source>
</evidence>
<evidence type="ECO:0000256" key="8">
    <source>
        <dbReference type="ARBA" id="ARBA00022573"/>
    </source>
</evidence>
<dbReference type="UniPathway" id="UPA00148">
    <property type="reaction ID" value="UER00238"/>
</dbReference>
<evidence type="ECO:0000313" key="20">
    <source>
        <dbReference type="EMBL" id="PRO65998.1"/>
    </source>
</evidence>
<dbReference type="GO" id="GO:0051073">
    <property type="term" value="F:adenosylcobinamide-GDP ribazoletransferase activity"/>
    <property type="evidence" value="ECO:0007669"/>
    <property type="project" value="UniProtKB-UniRule"/>
</dbReference>
<comment type="subcellular location">
    <subcellularLocation>
        <location evidence="2 19">Cell membrane</location>
        <topology evidence="2 19">Multi-pass membrane protein</topology>
    </subcellularLocation>
</comment>
<comment type="catalytic activity">
    <reaction evidence="18 19">
        <text>alpha-ribazole 5'-phosphate + adenosylcob(III)inamide-GDP = adenosylcob(III)alamin 5'-phosphate + GMP + H(+)</text>
        <dbReference type="Rhea" id="RHEA:23560"/>
        <dbReference type="ChEBI" id="CHEBI:15378"/>
        <dbReference type="ChEBI" id="CHEBI:57918"/>
        <dbReference type="ChEBI" id="CHEBI:58115"/>
        <dbReference type="ChEBI" id="CHEBI:60487"/>
        <dbReference type="ChEBI" id="CHEBI:60493"/>
        <dbReference type="EC" id="2.7.8.26"/>
    </reaction>
</comment>
<dbReference type="PANTHER" id="PTHR34148">
    <property type="entry name" value="ADENOSYLCOBINAMIDE-GDP RIBAZOLETRANSFERASE"/>
    <property type="match status" value="1"/>
</dbReference>
<keyword evidence="13 19" id="KW-0472">Membrane</keyword>
<keyword evidence="21" id="KW-1185">Reference proteome</keyword>
<evidence type="ECO:0000256" key="13">
    <source>
        <dbReference type="ARBA" id="ARBA00023136"/>
    </source>
</evidence>
<dbReference type="GO" id="GO:0005886">
    <property type="term" value="C:plasma membrane"/>
    <property type="evidence" value="ECO:0007669"/>
    <property type="project" value="UniProtKB-SubCell"/>
</dbReference>
<dbReference type="RefSeq" id="WP_105958682.1">
    <property type="nucleotide sequence ID" value="NZ_PVNS01000005.1"/>
</dbReference>
<evidence type="ECO:0000256" key="1">
    <source>
        <dbReference type="ARBA" id="ARBA00001946"/>
    </source>
</evidence>
<evidence type="ECO:0000256" key="18">
    <source>
        <dbReference type="ARBA" id="ARBA00049504"/>
    </source>
</evidence>
<evidence type="ECO:0000256" key="16">
    <source>
        <dbReference type="ARBA" id="ARBA00032853"/>
    </source>
</evidence>
<name>A0A2P6MIA9_ALKUR</name>
<evidence type="ECO:0000256" key="14">
    <source>
        <dbReference type="ARBA" id="ARBA00025228"/>
    </source>
</evidence>
<evidence type="ECO:0000256" key="10">
    <source>
        <dbReference type="ARBA" id="ARBA00022692"/>
    </source>
</evidence>
<dbReference type="GO" id="GO:0008818">
    <property type="term" value="F:cobalamin 5'-phosphate synthase activity"/>
    <property type="evidence" value="ECO:0007669"/>
    <property type="project" value="UniProtKB-UniRule"/>
</dbReference>
<evidence type="ECO:0000256" key="9">
    <source>
        <dbReference type="ARBA" id="ARBA00022679"/>
    </source>
</evidence>
<sequence>MIGGLITALQFLTRLPLPVQVPWNAETRRWAIRFYPFAGLLIGTSAFVFLLPVPPAAQALLYVTLLVVWSGGLHLDGWMDTADAAGSNAPLEKKWEIMKDPRVGSFAVIALVFLLAWKTAAAAGIAAADASFWLLLLFVPALARAGAAALLVIVPPAKPDGLAASWQENAGNIDAFWGMLFLLPLFWIPGGLLLAGAAVIFYSIWGWWIRRAFGGISGDLAGASVEGGEAWLLIVLWCFMSAGMV</sequence>
<dbReference type="Proteomes" id="UP000243650">
    <property type="component" value="Unassembled WGS sequence"/>
</dbReference>
<dbReference type="InterPro" id="IPR003805">
    <property type="entry name" value="CobS"/>
</dbReference>
<dbReference type="HAMAP" id="MF_00719">
    <property type="entry name" value="CobS"/>
    <property type="match status" value="1"/>
</dbReference>
<comment type="function">
    <text evidence="14 19">Joins adenosylcobinamide-GDP and alpha-ribazole to generate adenosylcobalamin (Ado-cobalamin). Also synthesizes adenosylcobalamin 5'-phosphate from adenosylcobinamide-GDP and alpha-ribazole 5'-phosphate.</text>
</comment>
<comment type="catalytic activity">
    <reaction evidence="17 19">
        <text>alpha-ribazole + adenosylcob(III)inamide-GDP = adenosylcob(III)alamin + GMP + H(+)</text>
        <dbReference type="Rhea" id="RHEA:16049"/>
        <dbReference type="ChEBI" id="CHEBI:10329"/>
        <dbReference type="ChEBI" id="CHEBI:15378"/>
        <dbReference type="ChEBI" id="CHEBI:18408"/>
        <dbReference type="ChEBI" id="CHEBI:58115"/>
        <dbReference type="ChEBI" id="CHEBI:60487"/>
        <dbReference type="EC" id="2.7.8.26"/>
    </reaction>
</comment>
<dbReference type="AlphaFoldDB" id="A0A2P6MIA9"/>
<reference evidence="20 21" key="1">
    <citation type="submission" date="2018-03" db="EMBL/GenBank/DDBJ databases">
        <title>Bacillus urumqiensis sp. nov., a moderately haloalkaliphilic bacterium isolated from a salt lake.</title>
        <authorList>
            <person name="Zhao B."/>
            <person name="Liao Z."/>
        </authorList>
    </citation>
    <scope>NUCLEOTIDE SEQUENCE [LARGE SCALE GENOMIC DNA]</scope>
    <source>
        <strain evidence="20 21">BZ-SZ-XJ18</strain>
    </source>
</reference>
<feature type="transmembrane region" description="Helical" evidence="19">
    <location>
        <begin position="175"/>
        <end position="208"/>
    </location>
</feature>
<keyword evidence="12 19" id="KW-1133">Transmembrane helix</keyword>
<gene>
    <name evidence="19 20" type="primary">cobS</name>
    <name evidence="20" type="ORF">C6I21_06760</name>
</gene>
<keyword evidence="8 19" id="KW-0169">Cobalamin biosynthesis</keyword>
<dbReference type="GO" id="GO:0009236">
    <property type="term" value="P:cobalamin biosynthetic process"/>
    <property type="evidence" value="ECO:0007669"/>
    <property type="project" value="UniProtKB-UniRule"/>
</dbReference>
<dbReference type="EMBL" id="PVNS01000005">
    <property type="protein sequence ID" value="PRO65998.1"/>
    <property type="molecule type" value="Genomic_DNA"/>
</dbReference>
<dbReference type="EC" id="2.7.8.26" evidence="5 19"/>
<keyword evidence="10 19" id="KW-0812">Transmembrane</keyword>
<evidence type="ECO:0000256" key="15">
    <source>
        <dbReference type="ARBA" id="ARBA00032605"/>
    </source>
</evidence>
<dbReference type="OrthoDB" id="9794626at2"/>
<accession>A0A2P6MIA9</accession>
<evidence type="ECO:0000256" key="11">
    <source>
        <dbReference type="ARBA" id="ARBA00022842"/>
    </source>
</evidence>
<comment type="pathway">
    <text evidence="3 19">Cofactor biosynthesis; adenosylcobalamin biosynthesis; adenosylcobalamin from cob(II)yrinate a,c-diamide: step 7/7.</text>
</comment>
<protein>
    <recommendedName>
        <fullName evidence="6 19">Adenosylcobinamide-GDP ribazoletransferase</fullName>
        <ecNumber evidence="5 19">2.7.8.26</ecNumber>
    </recommendedName>
    <alternativeName>
        <fullName evidence="16 19">Cobalamin synthase</fullName>
    </alternativeName>
    <alternativeName>
        <fullName evidence="15 19">Cobalamin-5'-phosphate synthase</fullName>
    </alternativeName>
</protein>
<organism evidence="20 21">
    <name type="scientific">Alkalicoccus urumqiensis</name>
    <name type="common">Bacillus urumqiensis</name>
    <dbReference type="NCBI Taxonomy" id="1548213"/>
    <lineage>
        <taxon>Bacteria</taxon>
        <taxon>Bacillati</taxon>
        <taxon>Bacillota</taxon>
        <taxon>Bacilli</taxon>
        <taxon>Bacillales</taxon>
        <taxon>Bacillaceae</taxon>
        <taxon>Alkalicoccus</taxon>
    </lineage>
</organism>
<comment type="similarity">
    <text evidence="4 19">Belongs to the CobS family.</text>
</comment>
<evidence type="ECO:0000256" key="7">
    <source>
        <dbReference type="ARBA" id="ARBA00022475"/>
    </source>
</evidence>
<keyword evidence="7 19" id="KW-1003">Cell membrane</keyword>
<dbReference type="Pfam" id="PF02654">
    <property type="entry name" value="CobS"/>
    <property type="match status" value="1"/>
</dbReference>
<comment type="cofactor">
    <cofactor evidence="1 19">
        <name>Mg(2+)</name>
        <dbReference type="ChEBI" id="CHEBI:18420"/>
    </cofactor>
</comment>